<evidence type="ECO:0000313" key="6">
    <source>
        <dbReference type="EMBL" id="ALE53096.1"/>
    </source>
</evidence>
<dbReference type="AlphaFoldDB" id="A0A0M4NI59"/>
<evidence type="ECO:0000313" key="7">
    <source>
        <dbReference type="Proteomes" id="UP000058020"/>
    </source>
</evidence>
<dbReference type="GO" id="GO:0009055">
    <property type="term" value="F:electron transfer activity"/>
    <property type="evidence" value="ECO:0007669"/>
    <property type="project" value="InterPro"/>
</dbReference>
<evidence type="ECO:0000259" key="5">
    <source>
        <dbReference type="PROSITE" id="PS51007"/>
    </source>
</evidence>
<proteinExistence type="predicted"/>
<sequence length="207" mass="23578">MVLIFLGGPIKANSIIGIKQVSLIEYDEQLCSSELVIIRGDLAKLTKITTPELYKKGLKIRIDGAFRTLNWICRGVIDNNLNVSYLFKELEQLFIAKKFQELYLKLDFLIKKYPLNLDQYLPGSASKKDTKVGMKIYQHYCHGCHLSHNDQIKMPALSLEIMAKNLSSEEFIARMIAGVKGNGVIALRNPLSRKDISSIYSYLLYKE</sequence>
<keyword evidence="2 4" id="KW-0479">Metal-binding</keyword>
<reference evidence="6 7" key="1">
    <citation type="journal article" date="2015" name="Genome Announc.">
        <title>Genome Sequence of 'Candidatus Thioglobus autotrophica' Strain EF1, a Chemoautotroph from the SUP05 Clade of Marine Gammaproteobacteria.</title>
        <authorList>
            <person name="Shah V."/>
            <person name="Morris R.M."/>
        </authorList>
    </citation>
    <scope>NUCLEOTIDE SEQUENCE [LARGE SCALE GENOMIC DNA]</scope>
    <source>
        <strain evidence="6 7">EF1</strain>
    </source>
</reference>
<dbReference type="InterPro" id="IPR009056">
    <property type="entry name" value="Cyt_c-like_dom"/>
</dbReference>
<dbReference type="OrthoDB" id="5795953at2"/>
<dbReference type="GO" id="GO:0046872">
    <property type="term" value="F:metal ion binding"/>
    <property type="evidence" value="ECO:0007669"/>
    <property type="project" value="UniProtKB-KW"/>
</dbReference>
<dbReference type="Proteomes" id="UP000058020">
    <property type="component" value="Chromosome"/>
</dbReference>
<evidence type="ECO:0000256" key="2">
    <source>
        <dbReference type="ARBA" id="ARBA00022723"/>
    </source>
</evidence>
<dbReference type="STRING" id="1705394.SP60_07785"/>
<organism evidence="6 7">
    <name type="scientific">Candidatus Thioglobus autotrophicus</name>
    <dbReference type="NCBI Taxonomy" id="1705394"/>
    <lineage>
        <taxon>Bacteria</taxon>
        <taxon>Pseudomonadati</taxon>
        <taxon>Pseudomonadota</taxon>
        <taxon>Gammaproteobacteria</taxon>
        <taxon>Candidatus Pseudothioglobaceae</taxon>
        <taxon>Candidatus Thioglobus</taxon>
    </lineage>
</organism>
<keyword evidence="7" id="KW-1185">Reference proteome</keyword>
<keyword evidence="3 4" id="KW-0408">Iron</keyword>
<protein>
    <recommendedName>
        <fullName evidence="5">Cytochrome c domain-containing protein</fullName>
    </recommendedName>
</protein>
<feature type="domain" description="Cytochrome c" evidence="5">
    <location>
        <begin position="128"/>
        <end position="207"/>
    </location>
</feature>
<dbReference type="EMBL" id="CP010552">
    <property type="protein sequence ID" value="ALE53096.1"/>
    <property type="molecule type" value="Genomic_DNA"/>
</dbReference>
<name>A0A0M4NI59_9GAMM</name>
<dbReference type="SUPFAM" id="SSF46626">
    <property type="entry name" value="Cytochrome c"/>
    <property type="match status" value="1"/>
</dbReference>
<dbReference type="KEGG" id="tho:SP60_07785"/>
<dbReference type="Gene3D" id="1.10.760.10">
    <property type="entry name" value="Cytochrome c-like domain"/>
    <property type="match status" value="1"/>
</dbReference>
<evidence type="ECO:0000256" key="1">
    <source>
        <dbReference type="ARBA" id="ARBA00022617"/>
    </source>
</evidence>
<accession>A0A0M4NI59</accession>
<evidence type="ECO:0000256" key="4">
    <source>
        <dbReference type="PROSITE-ProRule" id="PRU00433"/>
    </source>
</evidence>
<dbReference type="RefSeq" id="WP_053952091.1">
    <property type="nucleotide sequence ID" value="NZ_CP010552.1"/>
</dbReference>
<keyword evidence="1 4" id="KW-0349">Heme</keyword>
<gene>
    <name evidence="6" type="ORF">SP60_07785</name>
</gene>
<dbReference type="PROSITE" id="PS51007">
    <property type="entry name" value="CYTC"/>
    <property type="match status" value="1"/>
</dbReference>
<dbReference type="InterPro" id="IPR036909">
    <property type="entry name" value="Cyt_c-like_dom_sf"/>
</dbReference>
<evidence type="ECO:0000256" key="3">
    <source>
        <dbReference type="ARBA" id="ARBA00023004"/>
    </source>
</evidence>
<dbReference type="GO" id="GO:0020037">
    <property type="term" value="F:heme binding"/>
    <property type="evidence" value="ECO:0007669"/>
    <property type="project" value="InterPro"/>
</dbReference>